<organism evidence="5">
    <name type="scientific">Selaginella moellendorffii</name>
    <name type="common">Spikemoss</name>
    <dbReference type="NCBI Taxonomy" id="88036"/>
    <lineage>
        <taxon>Eukaryota</taxon>
        <taxon>Viridiplantae</taxon>
        <taxon>Streptophyta</taxon>
        <taxon>Embryophyta</taxon>
        <taxon>Tracheophyta</taxon>
        <taxon>Lycopodiopsida</taxon>
        <taxon>Selaginellales</taxon>
        <taxon>Selaginellaceae</taxon>
        <taxon>Selaginella</taxon>
    </lineage>
</organism>
<dbReference type="OMA" id="TAHIVFF"/>
<evidence type="ECO:0000313" key="4">
    <source>
        <dbReference type="EMBL" id="EFJ06628.1"/>
    </source>
</evidence>
<dbReference type="OrthoDB" id="7108654at2759"/>
<dbReference type="InterPro" id="IPR037175">
    <property type="entry name" value="KFase_sf"/>
</dbReference>
<keyword evidence="3" id="KW-0964">Secreted</keyword>
<dbReference type="GO" id="GO:0004061">
    <property type="term" value="F:arylformamidase activity"/>
    <property type="evidence" value="ECO:0000318"/>
    <property type="project" value="GO_Central"/>
</dbReference>
<dbReference type="PANTHER" id="PTHR31118">
    <property type="entry name" value="CYCLASE-LIKE PROTEIN 2"/>
    <property type="match status" value="1"/>
</dbReference>
<comment type="subcellular location">
    <subcellularLocation>
        <location evidence="1">Secreted</location>
        <location evidence="1">Extracellular space</location>
        <location evidence="1">Extracellular matrix</location>
    </subcellularLocation>
</comment>
<dbReference type="InterPro" id="IPR007325">
    <property type="entry name" value="KFase/CYL"/>
</dbReference>
<sequence length="234" mass="25489">MALTVRTGARELAAVEEARQITDITHALRQDLPVWDSKEGLGKVVSLVASIVNGSLVNVSELKLIVHTGTHVDSPSHFLQKDFLNGVDTTNSLKLDILTGLVLVVETPKDQNITAEVVKNVVPSGVERVLFRTLNTERRLMWKREFTSDFTALTKDGAEWIAQNTSLKLIGLDYLSVGVYNEPDATHKPLLSKGVVLVEGLNLDNVQSGFYTLNCLPAALIGSDGSPTRCIVTK</sequence>
<dbReference type="AlphaFoldDB" id="D8T9T0"/>
<dbReference type="Gramene" id="EFJ06628">
    <property type="protein sequence ID" value="EFJ06628"/>
    <property type="gene ID" value="SELMODRAFT_135102"/>
</dbReference>
<dbReference type="FunCoup" id="D8T9T0">
    <property type="interactions" value="1902"/>
</dbReference>
<evidence type="ECO:0000313" key="5">
    <source>
        <dbReference type="Proteomes" id="UP000001514"/>
    </source>
</evidence>
<proteinExistence type="inferred from homology"/>
<dbReference type="eggNOG" id="ENOG502QRBQ">
    <property type="taxonomic scope" value="Eukaryota"/>
</dbReference>
<evidence type="ECO:0000256" key="3">
    <source>
        <dbReference type="ARBA" id="ARBA00022530"/>
    </source>
</evidence>
<evidence type="ECO:0008006" key="6">
    <source>
        <dbReference type="Google" id="ProtNLM"/>
    </source>
</evidence>
<name>D8T9T0_SELML</name>
<dbReference type="KEGG" id="smo:SELMODRAFT_135102"/>
<dbReference type="InParanoid" id="D8T9T0"/>
<reference evidence="4 5" key="1">
    <citation type="journal article" date="2011" name="Science">
        <title>The Selaginella genome identifies genetic changes associated with the evolution of vascular plants.</title>
        <authorList>
            <person name="Banks J.A."/>
            <person name="Nishiyama T."/>
            <person name="Hasebe M."/>
            <person name="Bowman J.L."/>
            <person name="Gribskov M."/>
            <person name="dePamphilis C."/>
            <person name="Albert V.A."/>
            <person name="Aono N."/>
            <person name="Aoyama T."/>
            <person name="Ambrose B.A."/>
            <person name="Ashton N.W."/>
            <person name="Axtell M.J."/>
            <person name="Barker E."/>
            <person name="Barker M.S."/>
            <person name="Bennetzen J.L."/>
            <person name="Bonawitz N.D."/>
            <person name="Chapple C."/>
            <person name="Cheng C."/>
            <person name="Correa L.G."/>
            <person name="Dacre M."/>
            <person name="DeBarry J."/>
            <person name="Dreyer I."/>
            <person name="Elias M."/>
            <person name="Engstrom E.M."/>
            <person name="Estelle M."/>
            <person name="Feng L."/>
            <person name="Finet C."/>
            <person name="Floyd S.K."/>
            <person name="Frommer W.B."/>
            <person name="Fujita T."/>
            <person name="Gramzow L."/>
            <person name="Gutensohn M."/>
            <person name="Harholt J."/>
            <person name="Hattori M."/>
            <person name="Heyl A."/>
            <person name="Hirai T."/>
            <person name="Hiwatashi Y."/>
            <person name="Ishikawa M."/>
            <person name="Iwata M."/>
            <person name="Karol K.G."/>
            <person name="Koehler B."/>
            <person name="Kolukisaoglu U."/>
            <person name="Kubo M."/>
            <person name="Kurata T."/>
            <person name="Lalonde S."/>
            <person name="Li K."/>
            <person name="Li Y."/>
            <person name="Litt A."/>
            <person name="Lyons E."/>
            <person name="Manning G."/>
            <person name="Maruyama T."/>
            <person name="Michael T.P."/>
            <person name="Mikami K."/>
            <person name="Miyazaki S."/>
            <person name="Morinaga S."/>
            <person name="Murata T."/>
            <person name="Mueller-Roeber B."/>
            <person name="Nelson D.R."/>
            <person name="Obara M."/>
            <person name="Oguri Y."/>
            <person name="Olmstead R.G."/>
            <person name="Onodera N."/>
            <person name="Petersen B.L."/>
            <person name="Pils B."/>
            <person name="Prigge M."/>
            <person name="Rensing S.A."/>
            <person name="Riano-Pachon D.M."/>
            <person name="Roberts A.W."/>
            <person name="Sato Y."/>
            <person name="Scheller H.V."/>
            <person name="Schulz B."/>
            <person name="Schulz C."/>
            <person name="Shakirov E.V."/>
            <person name="Shibagaki N."/>
            <person name="Shinohara N."/>
            <person name="Shippen D.E."/>
            <person name="Soerensen I."/>
            <person name="Sotooka R."/>
            <person name="Sugimoto N."/>
            <person name="Sugita M."/>
            <person name="Sumikawa N."/>
            <person name="Tanurdzic M."/>
            <person name="Theissen G."/>
            <person name="Ulvskov P."/>
            <person name="Wakazuki S."/>
            <person name="Weng J.K."/>
            <person name="Willats W.W."/>
            <person name="Wipf D."/>
            <person name="Wolf P.G."/>
            <person name="Yang L."/>
            <person name="Zimmer A.D."/>
            <person name="Zhu Q."/>
            <person name="Mitros T."/>
            <person name="Hellsten U."/>
            <person name="Loque D."/>
            <person name="Otillar R."/>
            <person name="Salamov A."/>
            <person name="Schmutz J."/>
            <person name="Shapiro H."/>
            <person name="Lindquist E."/>
            <person name="Lucas S."/>
            <person name="Rokhsar D."/>
            <person name="Grigoriev I.V."/>
        </authorList>
    </citation>
    <scope>NUCLEOTIDE SEQUENCE [LARGE SCALE GENOMIC DNA]</scope>
</reference>
<dbReference type="Gene3D" id="3.50.30.50">
    <property type="entry name" value="Putative cyclase"/>
    <property type="match status" value="1"/>
</dbReference>
<gene>
    <name evidence="4" type="ORF">SELMODRAFT_135102</name>
</gene>
<dbReference type="SUPFAM" id="SSF102198">
    <property type="entry name" value="Putative cyclase"/>
    <property type="match status" value="1"/>
</dbReference>
<dbReference type="Pfam" id="PF04199">
    <property type="entry name" value="Cyclase"/>
    <property type="match status" value="1"/>
</dbReference>
<evidence type="ECO:0000256" key="2">
    <source>
        <dbReference type="ARBA" id="ARBA00007865"/>
    </source>
</evidence>
<protein>
    <recommendedName>
        <fullName evidence="6">Cyclase family protein</fullName>
    </recommendedName>
</protein>
<dbReference type="Proteomes" id="UP000001514">
    <property type="component" value="Unassembled WGS sequence"/>
</dbReference>
<dbReference type="HOGENOM" id="CLU_030671_4_1_1"/>
<keyword evidence="5" id="KW-1185">Reference proteome</keyword>
<dbReference type="PANTHER" id="PTHR31118:SF12">
    <property type="entry name" value="CYCLASE-LIKE PROTEIN 2"/>
    <property type="match status" value="1"/>
</dbReference>
<dbReference type="EMBL" id="GL377698">
    <property type="protein sequence ID" value="EFJ06628.1"/>
    <property type="molecule type" value="Genomic_DNA"/>
</dbReference>
<keyword evidence="3" id="KW-0272">Extracellular matrix</keyword>
<accession>D8T9T0</accession>
<comment type="similarity">
    <text evidence="2">Belongs to the Cyclase 1 superfamily.</text>
</comment>
<evidence type="ECO:0000256" key="1">
    <source>
        <dbReference type="ARBA" id="ARBA00004498"/>
    </source>
</evidence>
<dbReference type="GO" id="GO:0019441">
    <property type="term" value="P:L-tryptophan catabolic process to kynurenine"/>
    <property type="evidence" value="ECO:0000318"/>
    <property type="project" value="GO_Central"/>
</dbReference>